<proteinExistence type="predicted"/>
<dbReference type="STRING" id="1931275.BV914_02800"/>
<organism evidence="2 3">
    <name type="scientific">Neisseria dumasiana</name>
    <dbReference type="NCBI Taxonomy" id="1931275"/>
    <lineage>
        <taxon>Bacteria</taxon>
        <taxon>Pseudomonadati</taxon>
        <taxon>Pseudomonadota</taxon>
        <taxon>Betaproteobacteria</taxon>
        <taxon>Neisseriales</taxon>
        <taxon>Neisseriaceae</taxon>
        <taxon>Neisseria</taxon>
    </lineage>
</organism>
<name>A0A1X3DK77_9NEIS</name>
<feature type="binding site" evidence="1">
    <location>
        <position position="212"/>
    </location>
    <ligand>
        <name>Mg(2+)</name>
        <dbReference type="ChEBI" id="CHEBI:18420"/>
        <label>1</label>
    </ligand>
</feature>
<feature type="binding site" evidence="1">
    <location>
        <position position="36"/>
    </location>
    <ligand>
        <name>Mg(2+)</name>
        <dbReference type="ChEBI" id="CHEBI:18420"/>
        <label>1</label>
    </ligand>
</feature>
<dbReference type="PANTHER" id="PTHR16222">
    <property type="entry name" value="ADP-RIBOSYLGLYCOHYDROLASE"/>
    <property type="match status" value="1"/>
</dbReference>
<comment type="caution">
    <text evidence="2">The sequence shown here is derived from an EMBL/GenBank/DDBJ whole genome shotgun (WGS) entry which is preliminary data.</text>
</comment>
<dbReference type="InterPro" id="IPR050792">
    <property type="entry name" value="ADP-ribosylglycohydrolase"/>
</dbReference>
<dbReference type="GO" id="GO:0046872">
    <property type="term" value="F:metal ion binding"/>
    <property type="evidence" value="ECO:0007669"/>
    <property type="project" value="UniProtKB-KW"/>
</dbReference>
<feature type="binding site" evidence="1">
    <location>
        <position position="34"/>
    </location>
    <ligand>
        <name>Mg(2+)</name>
        <dbReference type="ChEBI" id="CHEBI:18420"/>
        <label>1</label>
    </ligand>
</feature>
<dbReference type="SUPFAM" id="SSF101478">
    <property type="entry name" value="ADP-ribosylglycohydrolase"/>
    <property type="match status" value="1"/>
</dbReference>
<dbReference type="OrthoDB" id="9798107at2"/>
<dbReference type="RefSeq" id="WP_085357953.1">
    <property type="nucleotide sequence ID" value="NZ_MTAB01000003.1"/>
</dbReference>
<dbReference type="PANTHER" id="PTHR16222:SF12">
    <property type="entry name" value="ADP-RIBOSYLGLYCOHYDROLASE-RELATED"/>
    <property type="match status" value="1"/>
</dbReference>
<dbReference type="InterPro" id="IPR005502">
    <property type="entry name" value="Ribosyl_crysJ1"/>
</dbReference>
<dbReference type="AlphaFoldDB" id="A0A1X3DK77"/>
<feature type="binding site" evidence="1">
    <location>
        <position position="215"/>
    </location>
    <ligand>
        <name>Mg(2+)</name>
        <dbReference type="ChEBI" id="CHEBI:18420"/>
        <label>1</label>
    </ligand>
</feature>
<evidence type="ECO:0000313" key="2">
    <source>
        <dbReference type="EMBL" id="OSI24599.1"/>
    </source>
</evidence>
<gene>
    <name evidence="2" type="ORF">BV912_01720</name>
</gene>
<reference evidence="3" key="1">
    <citation type="submission" date="2017-01" db="EMBL/GenBank/DDBJ databases">
        <authorList>
            <person name="Mah S.A."/>
            <person name="Swanson W.J."/>
            <person name="Moy G.W."/>
            <person name="Vacquier V.D."/>
        </authorList>
    </citation>
    <scope>NUCLEOTIDE SEQUENCE [LARGE SCALE GENOMIC DNA]</scope>
    <source>
        <strain evidence="3">124861</strain>
    </source>
</reference>
<dbReference type="Pfam" id="PF03747">
    <property type="entry name" value="ADP_ribosyl_GH"/>
    <property type="match status" value="1"/>
</dbReference>
<protein>
    <submittedName>
        <fullName evidence="2">ADP-ribosylglycohydrolase</fullName>
    </submittedName>
</protein>
<dbReference type="InterPro" id="IPR036705">
    <property type="entry name" value="Ribosyl_crysJ1_sf"/>
</dbReference>
<dbReference type="EMBL" id="MTAB01000003">
    <property type="protein sequence ID" value="OSI24599.1"/>
    <property type="molecule type" value="Genomic_DNA"/>
</dbReference>
<feature type="binding site" evidence="1">
    <location>
        <position position="214"/>
    </location>
    <ligand>
        <name>Mg(2+)</name>
        <dbReference type="ChEBI" id="CHEBI:18420"/>
        <label>1</label>
    </ligand>
</feature>
<keyword evidence="1" id="KW-0479">Metal-binding</keyword>
<dbReference type="Proteomes" id="UP000193303">
    <property type="component" value="Unassembled WGS sequence"/>
</dbReference>
<sequence>MLGAATGDIIGSRFEFDNHKSTDFELFTDDCGFTDDTVCTAAVADWVAGGCRNDLALLMQQWCRRYPAPRGAYGASFQRWIHQHPPQPYGSWGNGSAMRVSAVGWAFDTLEETLACAEASAAITHNHPEGIKGAQAVAAAIFWSRHGCDKAFIRHNITNMFGYRLNRSCRDIRPDYTFDASCAGSVPQAFAAFFDSNHFEHAVRLAVSLGGDSDTLAAITGSIAEAYYGSVPSLIREQTLKRLPPDITRALLSVPM</sequence>
<accession>A0A1X3DK77</accession>
<keyword evidence="1" id="KW-0460">Magnesium</keyword>
<feature type="binding site" evidence="1">
    <location>
        <position position="35"/>
    </location>
    <ligand>
        <name>Mg(2+)</name>
        <dbReference type="ChEBI" id="CHEBI:18420"/>
        <label>1</label>
    </ligand>
</feature>
<evidence type="ECO:0000256" key="1">
    <source>
        <dbReference type="PIRSR" id="PIRSR605502-1"/>
    </source>
</evidence>
<evidence type="ECO:0000313" key="3">
    <source>
        <dbReference type="Proteomes" id="UP000193303"/>
    </source>
</evidence>
<dbReference type="Gene3D" id="1.10.4080.10">
    <property type="entry name" value="ADP-ribosylation/Crystallin J1"/>
    <property type="match status" value="1"/>
</dbReference>
<comment type="cofactor">
    <cofactor evidence="1">
        <name>Mg(2+)</name>
        <dbReference type="ChEBI" id="CHEBI:18420"/>
    </cofactor>
    <text evidence="1">Binds 2 magnesium ions per subunit.</text>
</comment>